<dbReference type="InterPro" id="IPR015943">
    <property type="entry name" value="WD40/YVTN_repeat-like_dom_sf"/>
</dbReference>
<name>A0A9W8LFU4_9FUNG</name>
<evidence type="ECO:0000256" key="1">
    <source>
        <dbReference type="ARBA" id="ARBA00004123"/>
    </source>
</evidence>
<dbReference type="GO" id="GO:0005634">
    <property type="term" value="C:nucleus"/>
    <property type="evidence" value="ECO:0007669"/>
    <property type="project" value="UniProtKB-SubCell"/>
</dbReference>
<evidence type="ECO:0000259" key="3">
    <source>
        <dbReference type="Pfam" id="PF03178"/>
    </source>
</evidence>
<protein>
    <submittedName>
        <fullName evidence="6">DNA damage-binding protein 1a</fullName>
    </submittedName>
</protein>
<evidence type="ECO:0000259" key="4">
    <source>
        <dbReference type="Pfam" id="PF10433"/>
    </source>
</evidence>
<dbReference type="Proteomes" id="UP001140172">
    <property type="component" value="Unassembled WGS sequence"/>
</dbReference>
<dbReference type="InterPro" id="IPR004871">
    <property type="entry name" value="RSE1/DDB1/CPSF1_C"/>
</dbReference>
<evidence type="ECO:0000313" key="7">
    <source>
        <dbReference type="Proteomes" id="UP001140172"/>
    </source>
</evidence>
<feature type="domain" description="RSE1/DDB1/CPSF1 C-terminal" evidence="3">
    <location>
        <begin position="1038"/>
        <end position="1176"/>
    </location>
</feature>
<dbReference type="Pfam" id="PF03178">
    <property type="entry name" value="CPSF_A"/>
    <property type="match status" value="2"/>
</dbReference>
<dbReference type="PANTHER" id="PTHR10644">
    <property type="entry name" value="DNA REPAIR/RNA PROCESSING CPSF FAMILY"/>
    <property type="match status" value="1"/>
</dbReference>
<evidence type="ECO:0000313" key="6">
    <source>
        <dbReference type="EMBL" id="KAJ2777203.1"/>
    </source>
</evidence>
<comment type="caution">
    <text evidence="6">The sequence shown here is derived from an EMBL/GenBank/DDBJ whole genome shotgun (WGS) entry which is preliminary data.</text>
</comment>
<sequence>MQYQYVASAYKSSSVVASVSGAFVSETENNVILARGSRLEVYRYHAEASEQDPDGAHLQLLGEYPMHGTIETLDLFHPPDRPTAQLLVTSTKRQFAVLAWDAVAQTVCTESTGTVDERTGRASGKALVAVDPGCAMFALHVFQGVVHVFPMRGQPSRQQRGRRPPADDEPLPYAVDDAQFAAGLLVPAYVQQAAGGEPRRRGKARAHVARSSDVLGCAALAIDELRVLDMRFLHAADARLAVLHEDADGARHVRAYAVGVAHGEWEMAPVWTCAVDGGATRLEPLAGGGMVVLGDDSLMEVGGEGARGAATARLGSPVAAAAWVDGGHGSRLVVGDGQGTLWLAVLQAHRVVVERLGTAPVASSLAHVGGGVLFVGSHYGDAQLVALQTQPSAEGDYVRVLQTLDSLAPLVDFGVAAQRGGGVVACSGMRSTPALRLVRNGVGVRRLGGVALAGVQRVWAVARPHGAHAVVASLAARTLVLGLAARTLVLGWTEPSGSADTIELHELGASGWAVDEPTVAAGAAPDGCAVQVTAAGVRLIGGGDSVIAQWAAPGARISAASVCGAYVVAAGGRTLYCVAVRGAALECVAQRPMDADVACVDAHAWEDGPAHVAAGLWDGGAALLALPGLQPACALPALASSAGARPGLPRSVLLCTLGATRFLLAGMGDGRLHHVALDADGAGLRAAEHKSAVLGARPLALARFDNCGAPGVFVGGDHPAVVFAAGAGRLMYAAVDGADITCAAAIAQSTTFADALCLVSPGELWFGRPDRAQRLHVRTCALPPWTEPVHVACGATQLAVATVRAPRDAADAEESSVALMDAQTADVLGSVRLGEHETATSVCAVERMEGAGVGDVSGVFAVGTAVVRPGEDDAKSGRVLLVRWDAVARAVEVVGALGVHGAVYAVHVFRGMLLATAGSRLLLVRWQARESSGAPELAVVCSQQAQVAALALAVQGDCVLVGDIIASAALFQHRCDAGRHRLVPLARDPAALWTTAVAAVPPPLPQNHARLALPSPEDPAGRLPAYADAFRGPECARFVVADAQCNLVRMVHVPAAPAAGANIADHRLVAEARWHLGDQVNAIRPGGLVIDIPDADFPELVRPLLIFATLHGALGIVASVEDARLARVLARLQTNLAHLLPTAGVWSYDRWRAFASDQRACDAYGVLDGDLIVRFLELRGEMQGLILRGGGPAVVQGVDLVRLESARREEVWGAYAAVEGETECRCLAQLSVSDIIETEDVTVEYVRSLVESLTRLH</sequence>
<dbReference type="Gene3D" id="1.10.150.910">
    <property type="match status" value="1"/>
</dbReference>
<dbReference type="AlphaFoldDB" id="A0A9W8LFU4"/>
<dbReference type="InterPro" id="IPR050358">
    <property type="entry name" value="RSE1/DDB1/CFT1"/>
</dbReference>
<feature type="domain" description="RSE1/DDB1/CPSF1 first beta-propeller" evidence="4">
    <location>
        <begin position="14"/>
        <end position="404"/>
    </location>
</feature>
<dbReference type="OrthoDB" id="433457at2759"/>
<organism evidence="6 7">
    <name type="scientific">Coemansia interrupta</name>
    <dbReference type="NCBI Taxonomy" id="1126814"/>
    <lineage>
        <taxon>Eukaryota</taxon>
        <taxon>Fungi</taxon>
        <taxon>Fungi incertae sedis</taxon>
        <taxon>Zoopagomycota</taxon>
        <taxon>Kickxellomycotina</taxon>
        <taxon>Kickxellomycetes</taxon>
        <taxon>Kickxellales</taxon>
        <taxon>Kickxellaceae</taxon>
        <taxon>Coemansia</taxon>
    </lineage>
</organism>
<comment type="subcellular location">
    <subcellularLocation>
        <location evidence="1">Nucleus</location>
    </subcellularLocation>
</comment>
<feature type="domain" description="RSE1/DDB1/CPSF1 C-terminal" evidence="3">
    <location>
        <begin position="815"/>
        <end position="999"/>
    </location>
</feature>
<dbReference type="EMBL" id="JANBUM010000434">
    <property type="protein sequence ID" value="KAJ2777203.1"/>
    <property type="molecule type" value="Genomic_DNA"/>
</dbReference>
<keyword evidence="2" id="KW-0539">Nucleus</keyword>
<proteinExistence type="predicted"/>
<dbReference type="Gene3D" id="2.130.10.10">
    <property type="entry name" value="YVTN repeat-like/Quinoprotein amine dehydrogenase"/>
    <property type="match status" value="3"/>
</dbReference>
<reference evidence="6" key="1">
    <citation type="submission" date="2022-07" db="EMBL/GenBank/DDBJ databases">
        <title>Phylogenomic reconstructions and comparative analyses of Kickxellomycotina fungi.</title>
        <authorList>
            <person name="Reynolds N.K."/>
            <person name="Stajich J.E."/>
            <person name="Barry K."/>
            <person name="Grigoriev I.V."/>
            <person name="Crous P."/>
            <person name="Smith M.E."/>
        </authorList>
    </citation>
    <scope>NUCLEOTIDE SEQUENCE</scope>
    <source>
        <strain evidence="6">BCRC 34489</strain>
    </source>
</reference>
<dbReference type="InterPro" id="IPR018846">
    <property type="entry name" value="Beta-prop_RSE1/DDB1/CPSF1_1st"/>
</dbReference>
<evidence type="ECO:0000259" key="5">
    <source>
        <dbReference type="Pfam" id="PF23726"/>
    </source>
</evidence>
<accession>A0A9W8LFU4</accession>
<dbReference type="Pfam" id="PF10433">
    <property type="entry name" value="Beta-prop_RSE1_1st"/>
    <property type="match status" value="1"/>
</dbReference>
<keyword evidence="7" id="KW-1185">Reference proteome</keyword>
<dbReference type="Pfam" id="PF23726">
    <property type="entry name" value="Beta-prop_RSE1_2nd"/>
    <property type="match status" value="1"/>
</dbReference>
<dbReference type="InterPro" id="IPR058543">
    <property type="entry name" value="Beta-prop_RSE1/DDB1/CPSF1_2nd"/>
</dbReference>
<evidence type="ECO:0000256" key="2">
    <source>
        <dbReference type="ARBA" id="ARBA00023242"/>
    </source>
</evidence>
<gene>
    <name evidence="6" type="primary">DDB1A</name>
    <name evidence="6" type="ORF">GGI15_004586</name>
</gene>
<feature type="domain" description="RSE1/DDB1/CPSF1 second beta-propeller" evidence="5">
    <location>
        <begin position="451"/>
        <end position="748"/>
    </location>
</feature>
<dbReference type="GO" id="GO:0003676">
    <property type="term" value="F:nucleic acid binding"/>
    <property type="evidence" value="ECO:0007669"/>
    <property type="project" value="InterPro"/>
</dbReference>